<reference evidence="2 3" key="1">
    <citation type="submission" date="2017-05" db="EMBL/GenBank/DDBJ databases">
        <authorList>
            <person name="Varghese N."/>
            <person name="Submissions S."/>
        </authorList>
    </citation>
    <scope>NUCLEOTIDE SEQUENCE [LARGE SCALE GENOMIC DNA]</scope>
    <source>
        <strain evidence="2 3">DSM 27040</strain>
    </source>
</reference>
<dbReference type="EMBL" id="FXTB01000014">
    <property type="protein sequence ID" value="SMO90854.1"/>
    <property type="molecule type" value="Genomic_DNA"/>
</dbReference>
<dbReference type="Gene3D" id="1.10.260.40">
    <property type="entry name" value="lambda repressor-like DNA-binding domains"/>
    <property type="match status" value="1"/>
</dbReference>
<evidence type="ECO:0000313" key="3">
    <source>
        <dbReference type="Proteomes" id="UP000319040"/>
    </source>
</evidence>
<feature type="domain" description="HTH cro/C1-type" evidence="1">
    <location>
        <begin position="17"/>
        <end position="67"/>
    </location>
</feature>
<dbReference type="InterPro" id="IPR001387">
    <property type="entry name" value="Cro/C1-type_HTH"/>
</dbReference>
<dbReference type="CDD" id="cd00093">
    <property type="entry name" value="HTH_XRE"/>
    <property type="match status" value="1"/>
</dbReference>
<dbReference type="GO" id="GO:0003677">
    <property type="term" value="F:DNA binding"/>
    <property type="evidence" value="ECO:0007669"/>
    <property type="project" value="UniProtKB-KW"/>
</dbReference>
<evidence type="ECO:0000259" key="1">
    <source>
        <dbReference type="PROSITE" id="PS50943"/>
    </source>
</evidence>
<dbReference type="InterPro" id="IPR010982">
    <property type="entry name" value="Lambda_DNA-bd_dom_sf"/>
</dbReference>
<dbReference type="SMART" id="SM00530">
    <property type="entry name" value="HTH_XRE"/>
    <property type="match status" value="1"/>
</dbReference>
<dbReference type="Proteomes" id="UP000319040">
    <property type="component" value="Unassembled WGS sequence"/>
</dbReference>
<dbReference type="RefSeq" id="WP_142534703.1">
    <property type="nucleotide sequence ID" value="NZ_FXTB01000014.1"/>
</dbReference>
<keyword evidence="2" id="KW-0238">DNA-binding</keyword>
<name>A0A521F3X3_SACCC</name>
<protein>
    <submittedName>
        <fullName evidence="2">DNA-binding transcriptional regulator, XRE-family HTH domain</fullName>
    </submittedName>
</protein>
<keyword evidence="3" id="KW-1185">Reference proteome</keyword>
<proteinExistence type="predicted"/>
<dbReference type="Pfam" id="PF01381">
    <property type="entry name" value="HTH_3"/>
    <property type="match status" value="1"/>
</dbReference>
<organism evidence="2 3">
    <name type="scientific">Saccharicrinis carchari</name>
    <dbReference type="NCBI Taxonomy" id="1168039"/>
    <lineage>
        <taxon>Bacteria</taxon>
        <taxon>Pseudomonadati</taxon>
        <taxon>Bacteroidota</taxon>
        <taxon>Bacteroidia</taxon>
        <taxon>Marinilabiliales</taxon>
        <taxon>Marinilabiliaceae</taxon>
        <taxon>Saccharicrinis</taxon>
    </lineage>
</organism>
<sequence>MGEQTNKKPGAETKRPRIAKGMAQLQLGEAISTKQANISQLEKGKLNPSVEDFEKVAPVLGIEAKELFENMKLHSQA</sequence>
<accession>A0A521F3X3</accession>
<dbReference type="PROSITE" id="PS50943">
    <property type="entry name" value="HTH_CROC1"/>
    <property type="match status" value="1"/>
</dbReference>
<gene>
    <name evidence="2" type="ORF">SAMN06265379_11421</name>
</gene>
<evidence type="ECO:0000313" key="2">
    <source>
        <dbReference type="EMBL" id="SMO90854.1"/>
    </source>
</evidence>
<dbReference type="OrthoDB" id="1097442at2"/>
<dbReference type="AlphaFoldDB" id="A0A521F3X3"/>
<dbReference type="SUPFAM" id="SSF47413">
    <property type="entry name" value="lambda repressor-like DNA-binding domains"/>
    <property type="match status" value="1"/>
</dbReference>